<evidence type="ECO:0000256" key="7">
    <source>
        <dbReference type="ARBA" id="ARBA00022840"/>
    </source>
</evidence>
<sequence>MALSIIFGDGTKDLELELLQKMQTTIQHDAKARLFYLVPNHIKFQSEISVLERLAMLHQRTGAVIAAQQVQVFSLSRLAWFYMNEDPLYRKANLSDNAMTMIMTALLNAARDDLQLYGSLVEKPGFIAQFSAQLLELQQSGLSWDDVAQLSTDLQATRVVLSRKLHDLALIGRQFSATLGKRDQYLTSNLLGIFERFLFNDGADLAQHHFYVFGYAQMTNQERGVIEALIEKGASLTIALPADEAAKTLADDVAETDLFYRPKHLAQQLRDFANQVGVTVTISQAQAMRQLSPTMQAVSKFWIETAQNGITSNQTAPGVAVWETSSRYQEVEQMARYIRQMVAHGTARYRDFLLLTPDLKQYQNMLPAIFNRFELPFFMDVDRSMSAHPLVAMLQELLSLAPHFDLKAIMLILKTELLIPTGVEVGAYREALALTENYALAKNVPGWKWQSTEPWHFEVNLAVDEDEVVKARMAERDAQLELIHTQVSELLNPFLQNLATAKTARELATKLYQFLHDAGVEQRLLQWRDAAMDRGDLFAAKQPEQVWTQLMAVLDDFVAIFDEQHDMAISDLQVALQTAFETAKYSAVPSTMDQVTVSESGIVQMQTAKYGFIFGATNKNLPVTIRQHALLQDDDRLILQTLLPDGVSLRETADAEMAQDAMLIYNAMMSGREKLIWVYATSDGDNSTQAASYVKTFVRGMGITVTVIPALPAPDDQSDAILWRLGSVQSTLANLVVVNRQAAMQNTKLSGAWQQLTHLLTRLQPDYYARIMAALNYRNTVEQIKPALVTALFGNDLKASISRLETYSRNPFEYFLRYGLGLQPRQAFDVTPAEMGSFMHAILENVFQKMMGRELGSVSNAELVQLETQAAQEILQAGNTMFDVLQSSSRMQFLTQTLIEQVHVALLNMRRGQLPNAGIQTMGTETGFGIANGSFKSMTFDLGDGKAVTVRGKIDRFDKVHVTTTPKNFLSIVDYKSGNRSFDYRKAFAGLELQLMTYWSAMLANLDQLPADTTMGSVAFWSLKNEVLKVGQQLEPAPYEDLLRQADEKRQTQGTYSGIILHDDDFLQQMVNEAVKSPYKIKFNKNGSVAKKGSDVTEPEVIDTLVAFNEAKIQEIAAKILAGQFELAPYRDNQSTGLQYSDFTSIMRFDAMMGDQYHDLPKWQKEDILAAMHDFLQKGAQN</sequence>
<dbReference type="PANTHER" id="PTHR30591">
    <property type="entry name" value="RECBCD ENZYME SUBUNIT RECC"/>
    <property type="match status" value="1"/>
</dbReference>
<evidence type="ECO:0000256" key="5">
    <source>
        <dbReference type="ARBA" id="ARBA00022806"/>
    </source>
</evidence>
<keyword evidence="2" id="KW-0547">Nucleotide-binding</keyword>
<evidence type="ECO:0000256" key="4">
    <source>
        <dbReference type="ARBA" id="ARBA00022801"/>
    </source>
</evidence>
<evidence type="ECO:0000259" key="11">
    <source>
        <dbReference type="Pfam" id="PF21445"/>
    </source>
</evidence>
<dbReference type="GO" id="GO:0006310">
    <property type="term" value="P:DNA recombination"/>
    <property type="evidence" value="ECO:0007669"/>
    <property type="project" value="TreeGrafter"/>
</dbReference>
<dbReference type="KEGG" id="wso:WSWS_00180"/>
<dbReference type="InterPro" id="IPR038726">
    <property type="entry name" value="PDDEXK_AddAB-type"/>
</dbReference>
<proteinExistence type="predicted"/>
<accession>A0A288QUP5</accession>
<dbReference type="Pfam" id="PF21445">
    <property type="entry name" value="ADDB_N"/>
    <property type="match status" value="1"/>
</dbReference>
<dbReference type="GO" id="GO:0004527">
    <property type="term" value="F:exonuclease activity"/>
    <property type="evidence" value="ECO:0007669"/>
    <property type="project" value="UniProtKB-KW"/>
</dbReference>
<organism evidence="12 13">
    <name type="scientific">Weissella soli</name>
    <dbReference type="NCBI Taxonomy" id="155866"/>
    <lineage>
        <taxon>Bacteria</taxon>
        <taxon>Bacillati</taxon>
        <taxon>Bacillota</taxon>
        <taxon>Bacilli</taxon>
        <taxon>Lactobacillales</taxon>
        <taxon>Lactobacillaceae</taxon>
        <taxon>Weissella</taxon>
    </lineage>
</organism>
<dbReference type="InterPro" id="IPR011604">
    <property type="entry name" value="PDDEXK-like_dom_sf"/>
</dbReference>
<evidence type="ECO:0000256" key="3">
    <source>
        <dbReference type="ARBA" id="ARBA00022763"/>
    </source>
</evidence>
<keyword evidence="9" id="KW-0234">DNA repair</keyword>
<dbReference type="GeneID" id="94545392"/>
<keyword evidence="4" id="KW-0378">Hydrolase</keyword>
<dbReference type="Proteomes" id="UP000254912">
    <property type="component" value="Unassembled WGS sequence"/>
</dbReference>
<feature type="domain" description="ATP-dependent helicase/deoxyribonuclease subunit B N-terminal" evidence="11">
    <location>
        <begin position="6"/>
        <end position="287"/>
    </location>
</feature>
<reference evidence="12 13" key="1">
    <citation type="submission" date="2018-07" db="EMBL/GenBank/DDBJ databases">
        <title>Genomic Encyclopedia of Type Strains, Phase III (KMG-III): the genomes of soil and plant-associated and newly described type strains.</title>
        <authorList>
            <person name="Whitman W."/>
        </authorList>
    </citation>
    <scope>NUCLEOTIDE SEQUENCE [LARGE SCALE GENOMIC DNA]</scope>
    <source>
        <strain evidence="12 13">CECT 7031</strain>
    </source>
</reference>
<keyword evidence="7" id="KW-0067">ATP-binding</keyword>
<evidence type="ECO:0000313" key="12">
    <source>
        <dbReference type="EMBL" id="RDL06493.1"/>
    </source>
</evidence>
<evidence type="ECO:0000256" key="1">
    <source>
        <dbReference type="ARBA" id="ARBA00022722"/>
    </source>
</evidence>
<dbReference type="GO" id="GO:0006281">
    <property type="term" value="P:DNA repair"/>
    <property type="evidence" value="ECO:0007669"/>
    <property type="project" value="UniProtKB-KW"/>
</dbReference>
<evidence type="ECO:0000256" key="8">
    <source>
        <dbReference type="ARBA" id="ARBA00023125"/>
    </source>
</evidence>
<evidence type="ECO:0000256" key="9">
    <source>
        <dbReference type="ARBA" id="ARBA00023204"/>
    </source>
</evidence>
<dbReference type="Pfam" id="PF12705">
    <property type="entry name" value="PDDEXK_1"/>
    <property type="match status" value="1"/>
</dbReference>
<keyword evidence="8" id="KW-0238">DNA-binding</keyword>
<name>A0A288QUP5_9LACO</name>
<dbReference type="Gene3D" id="3.40.50.300">
    <property type="entry name" value="P-loop containing nucleotide triphosphate hydrolases"/>
    <property type="match status" value="4"/>
</dbReference>
<keyword evidence="6" id="KW-0269">Exonuclease</keyword>
<keyword evidence="13" id="KW-1185">Reference proteome</keyword>
<dbReference type="InterPro" id="IPR027417">
    <property type="entry name" value="P-loop_NTPase"/>
</dbReference>
<dbReference type="GO" id="GO:0005524">
    <property type="term" value="F:ATP binding"/>
    <property type="evidence" value="ECO:0007669"/>
    <property type="project" value="UniProtKB-KW"/>
</dbReference>
<feature type="domain" description="PD-(D/E)XK endonuclease-like" evidence="10">
    <location>
        <begin position="799"/>
        <end position="1131"/>
    </location>
</feature>
<evidence type="ECO:0000259" key="10">
    <source>
        <dbReference type="Pfam" id="PF12705"/>
    </source>
</evidence>
<protein>
    <submittedName>
        <fullName evidence="12">ATP-dependent helicase/nuclease subunit B</fullName>
    </submittedName>
</protein>
<keyword evidence="3" id="KW-0227">DNA damage</keyword>
<evidence type="ECO:0000256" key="6">
    <source>
        <dbReference type="ARBA" id="ARBA00022839"/>
    </source>
</evidence>
<evidence type="ECO:0000256" key="2">
    <source>
        <dbReference type="ARBA" id="ARBA00022741"/>
    </source>
</evidence>
<dbReference type="PANTHER" id="PTHR30591:SF1">
    <property type="entry name" value="RECBCD ENZYME SUBUNIT RECC"/>
    <property type="match status" value="1"/>
</dbReference>
<gene>
    <name evidence="12" type="ORF">DFP99_0871</name>
</gene>
<dbReference type="RefSeq" id="WP_070229497.1">
    <property type="nucleotide sequence ID" value="NZ_BJYO01000003.1"/>
</dbReference>
<keyword evidence="5 12" id="KW-0347">Helicase</keyword>
<comment type="caution">
    <text evidence="12">The sequence shown here is derived from an EMBL/GenBank/DDBJ whole genome shotgun (WGS) entry which is preliminary data.</text>
</comment>
<evidence type="ECO:0000313" key="13">
    <source>
        <dbReference type="Proteomes" id="UP000254912"/>
    </source>
</evidence>
<dbReference type="InterPro" id="IPR049035">
    <property type="entry name" value="ADDB_N"/>
</dbReference>
<dbReference type="EMBL" id="QRAS01000002">
    <property type="protein sequence ID" value="RDL06493.1"/>
    <property type="molecule type" value="Genomic_DNA"/>
</dbReference>
<dbReference type="Gene3D" id="3.90.320.10">
    <property type="match status" value="1"/>
</dbReference>
<dbReference type="GO" id="GO:0004386">
    <property type="term" value="F:helicase activity"/>
    <property type="evidence" value="ECO:0007669"/>
    <property type="project" value="UniProtKB-KW"/>
</dbReference>
<dbReference type="SUPFAM" id="SSF52540">
    <property type="entry name" value="P-loop containing nucleoside triphosphate hydrolases"/>
    <property type="match status" value="1"/>
</dbReference>
<keyword evidence="1" id="KW-0540">Nuclease</keyword>
<dbReference type="GO" id="GO:0003677">
    <property type="term" value="F:DNA binding"/>
    <property type="evidence" value="ECO:0007669"/>
    <property type="project" value="UniProtKB-KW"/>
</dbReference>
<dbReference type="AlphaFoldDB" id="A0A288QUP5"/>